<organism evidence="1">
    <name type="scientific">viral metagenome</name>
    <dbReference type="NCBI Taxonomy" id="1070528"/>
    <lineage>
        <taxon>unclassified sequences</taxon>
        <taxon>metagenomes</taxon>
        <taxon>organismal metagenomes</taxon>
    </lineage>
</organism>
<name>A0A6M3X4A4_9ZZZZ</name>
<sequence length="72" mass="8842">MKERRCWYCGKKRPSRRPSDWWTFMCWHGPHGKKKFYVIYGCGEHHDGMREAWEAWVWDGAPLRYEKLGLRP</sequence>
<protein>
    <submittedName>
        <fullName evidence="1">Uncharacterized protein</fullName>
    </submittedName>
</protein>
<reference evidence="1" key="1">
    <citation type="submission" date="2020-03" db="EMBL/GenBank/DDBJ databases">
        <title>The deep terrestrial virosphere.</title>
        <authorList>
            <person name="Holmfeldt K."/>
            <person name="Nilsson E."/>
            <person name="Simone D."/>
            <person name="Lopez-Fernandez M."/>
            <person name="Wu X."/>
            <person name="de Brujin I."/>
            <person name="Lundin D."/>
            <person name="Andersson A."/>
            <person name="Bertilsson S."/>
            <person name="Dopson M."/>
        </authorList>
    </citation>
    <scope>NUCLEOTIDE SEQUENCE</scope>
    <source>
        <strain evidence="1">MM171A03179</strain>
    </source>
</reference>
<dbReference type="AlphaFoldDB" id="A0A6M3X4A4"/>
<accession>A0A6M3X4A4</accession>
<gene>
    <name evidence="1" type="ORF">MM171A03179_0004</name>
</gene>
<evidence type="ECO:0000313" key="1">
    <source>
        <dbReference type="EMBL" id="QJH92586.1"/>
    </source>
</evidence>
<proteinExistence type="predicted"/>
<dbReference type="EMBL" id="MT143903">
    <property type="protein sequence ID" value="QJH92586.1"/>
    <property type="molecule type" value="Genomic_DNA"/>
</dbReference>